<accession>A0A9P3GD91</accession>
<reference evidence="4 5" key="1">
    <citation type="submission" date="2021-08" db="EMBL/GenBank/DDBJ databases">
        <title>Draft Genome Sequence of Phanerochaete sordida strain YK-624.</title>
        <authorList>
            <person name="Mori T."/>
            <person name="Dohra H."/>
            <person name="Suzuki T."/>
            <person name="Kawagishi H."/>
            <person name="Hirai H."/>
        </authorList>
    </citation>
    <scope>NUCLEOTIDE SEQUENCE [LARGE SCALE GENOMIC DNA]</scope>
    <source>
        <strain evidence="4 5">YK-624</strain>
    </source>
</reference>
<dbReference type="AlphaFoldDB" id="A0A9P3GD91"/>
<dbReference type="InterPro" id="IPR013859">
    <property type="entry name" value="Ssr4_N"/>
</dbReference>
<feature type="region of interest" description="Disordered" evidence="2">
    <location>
        <begin position="141"/>
        <end position="224"/>
    </location>
</feature>
<feature type="compositionally biased region" description="Polar residues" evidence="2">
    <location>
        <begin position="199"/>
        <end position="214"/>
    </location>
</feature>
<keyword evidence="5" id="KW-1185">Reference proteome</keyword>
<dbReference type="Proteomes" id="UP000703269">
    <property type="component" value="Unassembled WGS sequence"/>
</dbReference>
<dbReference type="Pfam" id="PF08549">
    <property type="entry name" value="SWI-SNF_Ssr4_N"/>
    <property type="match status" value="1"/>
</dbReference>
<evidence type="ECO:0000259" key="3">
    <source>
        <dbReference type="Pfam" id="PF08549"/>
    </source>
</evidence>
<comment type="caution">
    <text evidence="4">The sequence shown here is derived from an EMBL/GenBank/DDBJ whole genome shotgun (WGS) entry which is preliminary data.</text>
</comment>
<organism evidence="4 5">
    <name type="scientific">Phanerochaete sordida</name>
    <dbReference type="NCBI Taxonomy" id="48140"/>
    <lineage>
        <taxon>Eukaryota</taxon>
        <taxon>Fungi</taxon>
        <taxon>Dikarya</taxon>
        <taxon>Basidiomycota</taxon>
        <taxon>Agaricomycotina</taxon>
        <taxon>Agaricomycetes</taxon>
        <taxon>Polyporales</taxon>
        <taxon>Phanerochaetaceae</taxon>
        <taxon>Phanerochaete</taxon>
    </lineage>
</organism>
<protein>
    <recommendedName>
        <fullName evidence="3">SWI/SNF and RSC complexes subunit Ssr4 N-terminal domain-containing protein</fullName>
    </recommendedName>
</protein>
<evidence type="ECO:0000256" key="2">
    <source>
        <dbReference type="SAM" id="MobiDB-lite"/>
    </source>
</evidence>
<name>A0A9P3GD91_9APHY</name>
<dbReference type="OrthoDB" id="5321006at2759"/>
<gene>
    <name evidence="4" type="ORF">PsYK624_087220</name>
</gene>
<keyword evidence="1" id="KW-0175">Coiled coil</keyword>
<feature type="coiled-coil region" evidence="1">
    <location>
        <begin position="272"/>
        <end position="299"/>
    </location>
</feature>
<dbReference type="GO" id="GO:0006338">
    <property type="term" value="P:chromatin remodeling"/>
    <property type="evidence" value="ECO:0007669"/>
    <property type="project" value="InterPro"/>
</dbReference>
<sequence length="314" mass="35042">MAAQMLLRATGLAQTVPFQWGYIDRPADGSLFLICVLPNYPFPSDGLRFQEQEQRYTIPIGGGRELELTEVKFGFVPTLENAASRIRRRYRLVKGGNPQLVLIHYGRGQAIPVIPSLNQAIRSYPLRPINEPPMYVAGERSGQKAFQPGGPGPMPDRGGSMPPGAMGMPFGNPQVMLQQQNANMEALERRSQRDRDRSGSVTGRQAQHPPQQQTRIEEDEVDEDSESITIRALALTRYRRNHEFMNEVFMHAAFGKQLESKPPHKGYTIFDKDELTSSISKLEAEVAELEAKAAARRQAKEASELADVSMEAHA</sequence>
<feature type="compositionally biased region" description="Low complexity" evidence="2">
    <location>
        <begin position="155"/>
        <end position="171"/>
    </location>
</feature>
<feature type="compositionally biased region" description="Basic and acidic residues" evidence="2">
    <location>
        <begin position="186"/>
        <end position="198"/>
    </location>
</feature>
<feature type="domain" description="SWI/SNF and RSC complexes subunit Ssr4 N-terminal" evidence="3">
    <location>
        <begin position="3"/>
        <end position="115"/>
    </location>
</feature>
<evidence type="ECO:0000256" key="1">
    <source>
        <dbReference type="SAM" id="Coils"/>
    </source>
</evidence>
<evidence type="ECO:0000313" key="4">
    <source>
        <dbReference type="EMBL" id="GJE92567.1"/>
    </source>
</evidence>
<proteinExistence type="predicted"/>
<dbReference type="EMBL" id="BPQB01000027">
    <property type="protein sequence ID" value="GJE92567.1"/>
    <property type="molecule type" value="Genomic_DNA"/>
</dbReference>
<evidence type="ECO:0000313" key="5">
    <source>
        <dbReference type="Proteomes" id="UP000703269"/>
    </source>
</evidence>